<dbReference type="RefSeq" id="WP_270454216.1">
    <property type="nucleotide sequence ID" value="NZ_JADPIE010000004.1"/>
</dbReference>
<dbReference type="InterPro" id="IPR011004">
    <property type="entry name" value="Trimer_LpxA-like_sf"/>
</dbReference>
<keyword evidence="13 17" id="KW-0961">Cell wall biogenesis/degradation</keyword>
<keyword evidence="10 17" id="KW-0573">Peptidoglycan synthesis</keyword>
<dbReference type="NCBIfam" id="TIGR01173">
    <property type="entry name" value="glmU"/>
    <property type="match status" value="1"/>
</dbReference>
<evidence type="ECO:0000256" key="1">
    <source>
        <dbReference type="ARBA" id="ARBA00005166"/>
    </source>
</evidence>
<keyword evidence="12 17" id="KW-0012">Acyltransferase</keyword>
<comment type="catalytic activity">
    <reaction evidence="14 17">
        <text>alpha-D-glucosamine 1-phosphate + acetyl-CoA = N-acetyl-alpha-D-glucosamine 1-phosphate + CoA + H(+)</text>
        <dbReference type="Rhea" id="RHEA:13725"/>
        <dbReference type="ChEBI" id="CHEBI:15378"/>
        <dbReference type="ChEBI" id="CHEBI:57287"/>
        <dbReference type="ChEBI" id="CHEBI:57288"/>
        <dbReference type="ChEBI" id="CHEBI:57776"/>
        <dbReference type="ChEBI" id="CHEBI:58516"/>
        <dbReference type="EC" id="2.3.1.157"/>
    </reaction>
</comment>
<keyword evidence="4 17" id="KW-0808">Transferase</keyword>
<dbReference type="GO" id="GO:0005737">
    <property type="term" value="C:cytoplasm"/>
    <property type="evidence" value="ECO:0007669"/>
    <property type="project" value="UniProtKB-SubCell"/>
</dbReference>
<dbReference type="PANTHER" id="PTHR43584:SF3">
    <property type="entry name" value="BIFUNCTIONAL PROTEIN GLMU"/>
    <property type="match status" value="1"/>
</dbReference>
<feature type="binding site" evidence="17">
    <location>
        <position position="227"/>
    </location>
    <ligand>
        <name>UDP-N-acetyl-alpha-D-glucosamine</name>
        <dbReference type="ChEBI" id="CHEBI:57705"/>
    </ligand>
</feature>
<feature type="region of interest" description="Linker" evidence="17">
    <location>
        <begin position="230"/>
        <end position="250"/>
    </location>
</feature>
<comment type="pathway">
    <text evidence="2 17">Nucleotide-sugar biosynthesis; UDP-N-acetyl-alpha-D-glucosamine biosynthesis; UDP-N-acetyl-alpha-D-glucosamine from N-acetyl-alpha-D-glucosamine 1-phosphate: step 1/1.</text>
</comment>
<dbReference type="EMBL" id="JADPIE010000004">
    <property type="protein sequence ID" value="MBF8437252.1"/>
    <property type="molecule type" value="Genomic_DNA"/>
</dbReference>
<dbReference type="GO" id="GO:0000287">
    <property type="term" value="F:magnesium ion binding"/>
    <property type="evidence" value="ECO:0007669"/>
    <property type="project" value="UniProtKB-UniRule"/>
</dbReference>
<comment type="pathway">
    <text evidence="17">Bacterial outer membrane biogenesis; LPS lipid A biosynthesis.</text>
</comment>
<evidence type="ECO:0000259" key="18">
    <source>
        <dbReference type="Pfam" id="PF00483"/>
    </source>
</evidence>
<comment type="similarity">
    <text evidence="17">In the N-terminal section; belongs to the N-acetylglucosamine-1-phosphate uridyltransferase family.</text>
</comment>
<evidence type="ECO:0000256" key="11">
    <source>
        <dbReference type="ARBA" id="ARBA00023268"/>
    </source>
</evidence>
<accession>A0A931ARP2</accession>
<dbReference type="EC" id="2.3.1.157" evidence="17"/>
<feature type="binding site" evidence="17">
    <location>
        <position position="333"/>
    </location>
    <ligand>
        <name>UDP-N-acetyl-alpha-D-glucosamine</name>
        <dbReference type="ChEBI" id="CHEBI:57705"/>
    </ligand>
</feature>
<dbReference type="NCBIfam" id="NF010934">
    <property type="entry name" value="PRK14354.1"/>
    <property type="match status" value="1"/>
</dbReference>
<evidence type="ECO:0000256" key="12">
    <source>
        <dbReference type="ARBA" id="ARBA00023315"/>
    </source>
</evidence>
<comment type="pathway">
    <text evidence="1 17">Nucleotide-sugar biosynthesis; UDP-N-acetyl-alpha-D-glucosamine biosynthesis; N-acetyl-alpha-D-glucosamine 1-phosphate from alpha-D-glucosamine 6-phosphate (route II): step 2/2.</text>
</comment>
<comment type="cofactor">
    <cofactor evidence="17">
        <name>Mg(2+)</name>
        <dbReference type="ChEBI" id="CHEBI:18420"/>
    </cofactor>
    <text evidence="17">Binds 1 Mg(2+) ion per subunit.</text>
</comment>
<organism evidence="20 21">
    <name type="scientific">Halonatronomonas betaini</name>
    <dbReference type="NCBI Taxonomy" id="2778430"/>
    <lineage>
        <taxon>Bacteria</taxon>
        <taxon>Bacillati</taxon>
        <taxon>Bacillota</taxon>
        <taxon>Clostridia</taxon>
        <taxon>Halanaerobiales</taxon>
        <taxon>Halarsenatibacteraceae</taxon>
        <taxon>Halonatronomonas</taxon>
    </lineage>
</organism>
<dbReference type="GO" id="GO:0003977">
    <property type="term" value="F:UDP-N-acetylglucosamine diphosphorylase activity"/>
    <property type="evidence" value="ECO:0007669"/>
    <property type="project" value="UniProtKB-UniRule"/>
</dbReference>
<dbReference type="GO" id="GO:0009252">
    <property type="term" value="P:peptidoglycan biosynthetic process"/>
    <property type="evidence" value="ECO:0007669"/>
    <property type="project" value="UniProtKB-UniRule"/>
</dbReference>
<evidence type="ECO:0000256" key="13">
    <source>
        <dbReference type="ARBA" id="ARBA00023316"/>
    </source>
</evidence>
<comment type="subcellular location">
    <subcellularLocation>
        <location evidence="17">Cytoplasm</location>
    </subcellularLocation>
</comment>
<dbReference type="Proteomes" id="UP000621436">
    <property type="component" value="Unassembled WGS sequence"/>
</dbReference>
<comment type="subunit">
    <text evidence="17">Homotrimer.</text>
</comment>
<protein>
    <recommendedName>
        <fullName evidence="17">Bifunctional protein GlmU</fullName>
    </recommendedName>
    <domain>
        <recommendedName>
            <fullName evidence="17">UDP-N-acetylglucosamine pyrophosphorylase</fullName>
            <ecNumber evidence="17">2.7.7.23</ecNumber>
        </recommendedName>
        <alternativeName>
            <fullName evidence="17">N-acetylglucosamine-1-phosphate uridyltransferase</fullName>
        </alternativeName>
    </domain>
    <domain>
        <recommendedName>
            <fullName evidence="17">Glucosamine-1-phosphate N-acetyltransferase</fullName>
            <ecNumber evidence="17">2.3.1.157</ecNumber>
        </recommendedName>
    </domain>
</protein>
<comment type="caution">
    <text evidence="17">Lacks conserved residue(s) required for the propagation of feature annotation.</text>
</comment>
<keyword evidence="6 17" id="KW-0479">Metal-binding</keyword>
<feature type="binding site" evidence="17">
    <location>
        <position position="377"/>
    </location>
    <ligand>
        <name>UDP-N-acetyl-alpha-D-glucosamine</name>
        <dbReference type="ChEBI" id="CHEBI:57705"/>
    </ligand>
</feature>
<feature type="binding site" evidence="17">
    <location>
        <position position="156"/>
    </location>
    <ligand>
        <name>UDP-N-acetyl-alpha-D-glucosamine</name>
        <dbReference type="ChEBI" id="CHEBI:57705"/>
    </ligand>
</feature>
<dbReference type="InterPro" id="IPR029044">
    <property type="entry name" value="Nucleotide-diphossugar_trans"/>
</dbReference>
<feature type="domain" description="Nucleotidyl transferase" evidence="18">
    <location>
        <begin position="7"/>
        <end position="214"/>
    </location>
</feature>
<feature type="binding site" evidence="17">
    <location>
        <begin position="9"/>
        <end position="12"/>
    </location>
    <ligand>
        <name>UDP-N-acetyl-alpha-D-glucosamine</name>
        <dbReference type="ChEBI" id="CHEBI:57705"/>
    </ligand>
</feature>
<evidence type="ECO:0000256" key="14">
    <source>
        <dbReference type="ARBA" id="ARBA00048247"/>
    </source>
</evidence>
<evidence type="ECO:0000256" key="2">
    <source>
        <dbReference type="ARBA" id="ARBA00005208"/>
    </source>
</evidence>
<keyword evidence="8 17" id="KW-0460">Magnesium</keyword>
<dbReference type="SUPFAM" id="SSF53448">
    <property type="entry name" value="Nucleotide-diphospho-sugar transferases"/>
    <property type="match status" value="1"/>
</dbReference>
<dbReference type="GO" id="GO:0071555">
    <property type="term" value="P:cell wall organization"/>
    <property type="evidence" value="ECO:0007669"/>
    <property type="project" value="UniProtKB-KW"/>
</dbReference>
<evidence type="ECO:0000313" key="20">
    <source>
        <dbReference type="EMBL" id="MBF8437252.1"/>
    </source>
</evidence>
<evidence type="ECO:0000256" key="4">
    <source>
        <dbReference type="ARBA" id="ARBA00022679"/>
    </source>
</evidence>
<feature type="binding site" evidence="17">
    <location>
        <begin position="386"/>
        <end position="387"/>
    </location>
    <ligand>
        <name>acetyl-CoA</name>
        <dbReference type="ChEBI" id="CHEBI:57288"/>
    </ligand>
</feature>
<evidence type="ECO:0000259" key="19">
    <source>
        <dbReference type="Pfam" id="PF25087"/>
    </source>
</evidence>
<evidence type="ECO:0000256" key="16">
    <source>
        <dbReference type="ARBA" id="ARBA00049628"/>
    </source>
</evidence>
<feature type="binding site" evidence="17">
    <location>
        <position position="74"/>
    </location>
    <ligand>
        <name>UDP-N-acetyl-alpha-D-glucosamine</name>
        <dbReference type="ChEBI" id="CHEBI:57705"/>
    </ligand>
</feature>
<feature type="binding site" evidence="17">
    <location>
        <position position="171"/>
    </location>
    <ligand>
        <name>UDP-N-acetyl-alpha-D-glucosamine</name>
        <dbReference type="ChEBI" id="CHEBI:57705"/>
    </ligand>
</feature>
<evidence type="ECO:0000256" key="6">
    <source>
        <dbReference type="ARBA" id="ARBA00022723"/>
    </source>
</evidence>
<feature type="binding site" evidence="17">
    <location>
        <position position="141"/>
    </location>
    <ligand>
        <name>UDP-N-acetyl-alpha-D-glucosamine</name>
        <dbReference type="ChEBI" id="CHEBI:57705"/>
    </ligand>
</feature>
<evidence type="ECO:0000313" key="21">
    <source>
        <dbReference type="Proteomes" id="UP000621436"/>
    </source>
</evidence>
<keyword evidence="21" id="KW-1185">Reference proteome</keyword>
<evidence type="ECO:0000256" key="17">
    <source>
        <dbReference type="HAMAP-Rule" id="MF_01631"/>
    </source>
</evidence>
<name>A0A931ARP2_9FIRM</name>
<dbReference type="InterPro" id="IPR005882">
    <property type="entry name" value="Bifunctional_GlmU"/>
</dbReference>
<keyword evidence="5 17" id="KW-0548">Nucleotidyltransferase</keyword>
<feature type="binding site" evidence="17">
    <location>
        <position position="423"/>
    </location>
    <ligand>
        <name>acetyl-CoA</name>
        <dbReference type="ChEBI" id="CHEBI:57288"/>
    </ligand>
</feature>
<feature type="binding site" evidence="17">
    <location>
        <begin position="102"/>
        <end position="104"/>
    </location>
    <ligand>
        <name>UDP-N-acetyl-alpha-D-glucosamine</name>
        <dbReference type="ChEBI" id="CHEBI:57705"/>
    </ligand>
</feature>
<feature type="binding site" evidence="17">
    <location>
        <position position="227"/>
    </location>
    <ligand>
        <name>Mg(2+)</name>
        <dbReference type="ChEBI" id="CHEBI:18420"/>
    </ligand>
</feature>
<feature type="binding site" evidence="17">
    <location>
        <begin position="79"/>
        <end position="80"/>
    </location>
    <ligand>
        <name>UDP-N-acetyl-alpha-D-glucosamine</name>
        <dbReference type="ChEBI" id="CHEBI:57705"/>
    </ligand>
</feature>
<feature type="binding site" evidence="17">
    <location>
        <position position="380"/>
    </location>
    <ligand>
        <name>acetyl-CoA</name>
        <dbReference type="ChEBI" id="CHEBI:57288"/>
    </ligand>
</feature>
<feature type="binding site" evidence="17">
    <location>
        <position position="366"/>
    </location>
    <ligand>
        <name>UDP-N-acetyl-alpha-D-glucosamine</name>
        <dbReference type="ChEBI" id="CHEBI:57705"/>
    </ligand>
</feature>
<keyword evidence="7 17" id="KW-0677">Repeat</keyword>
<evidence type="ECO:0000256" key="15">
    <source>
        <dbReference type="ARBA" id="ARBA00048493"/>
    </source>
</evidence>
<gene>
    <name evidence="17 20" type="primary">glmU</name>
    <name evidence="20" type="ORF">I0Q91_09195</name>
</gene>
<evidence type="ECO:0000256" key="3">
    <source>
        <dbReference type="ARBA" id="ARBA00022490"/>
    </source>
</evidence>
<keyword evidence="9 17" id="KW-0133">Cell shape</keyword>
<feature type="domain" description="Mannose-1-phosphate guanyltransferase C-terminal" evidence="19">
    <location>
        <begin position="318"/>
        <end position="409"/>
    </location>
</feature>
<dbReference type="EC" id="2.7.7.23" evidence="17"/>
<evidence type="ECO:0000256" key="8">
    <source>
        <dbReference type="ARBA" id="ARBA00022842"/>
    </source>
</evidence>
<feature type="binding site" evidence="17">
    <location>
        <position position="405"/>
    </location>
    <ligand>
        <name>acetyl-CoA</name>
        <dbReference type="ChEBI" id="CHEBI:57288"/>
    </ligand>
</feature>
<dbReference type="Gene3D" id="3.90.550.10">
    <property type="entry name" value="Spore Coat Polysaccharide Biosynthesis Protein SpsA, Chain A"/>
    <property type="match status" value="1"/>
</dbReference>
<proteinExistence type="inferred from homology"/>
<dbReference type="GO" id="GO:0016020">
    <property type="term" value="C:membrane"/>
    <property type="evidence" value="ECO:0007669"/>
    <property type="project" value="GOC"/>
</dbReference>
<feature type="binding site" evidence="17">
    <location>
        <position position="23"/>
    </location>
    <ligand>
        <name>UDP-N-acetyl-alpha-D-glucosamine</name>
        <dbReference type="ChEBI" id="CHEBI:57705"/>
    </ligand>
</feature>
<comment type="catalytic activity">
    <reaction evidence="15 17">
        <text>N-acetyl-alpha-D-glucosamine 1-phosphate + UTP + H(+) = UDP-N-acetyl-alpha-D-glucosamine + diphosphate</text>
        <dbReference type="Rhea" id="RHEA:13509"/>
        <dbReference type="ChEBI" id="CHEBI:15378"/>
        <dbReference type="ChEBI" id="CHEBI:33019"/>
        <dbReference type="ChEBI" id="CHEBI:46398"/>
        <dbReference type="ChEBI" id="CHEBI:57705"/>
        <dbReference type="ChEBI" id="CHEBI:57776"/>
        <dbReference type="EC" id="2.7.7.23"/>
    </reaction>
</comment>
<dbReference type="InterPro" id="IPR005835">
    <property type="entry name" value="NTP_transferase_dom"/>
</dbReference>
<dbReference type="SUPFAM" id="SSF51161">
    <property type="entry name" value="Trimeric LpxA-like enzymes"/>
    <property type="match status" value="1"/>
</dbReference>
<reference evidence="20" key="1">
    <citation type="submission" date="2020-11" db="EMBL/GenBank/DDBJ databases">
        <title>Halonatronomonas betainensis gen. nov., sp. nov. a novel haloalkaliphilic representative of the family Halanaerobiacae capable of betaine degradation.</title>
        <authorList>
            <person name="Boltyanskaya Y."/>
            <person name="Kevbrin V."/>
            <person name="Detkova E."/>
            <person name="Grouzdev D.S."/>
            <person name="Koziaeva V."/>
            <person name="Zhilina T."/>
        </authorList>
    </citation>
    <scope>NUCLEOTIDE SEQUENCE</scope>
    <source>
        <strain evidence="20">Z-7014</strain>
    </source>
</reference>
<evidence type="ECO:0000256" key="9">
    <source>
        <dbReference type="ARBA" id="ARBA00022960"/>
    </source>
</evidence>
<dbReference type="GO" id="GO:0009245">
    <property type="term" value="P:lipid A biosynthetic process"/>
    <property type="evidence" value="ECO:0007669"/>
    <property type="project" value="UniProtKB-UniRule"/>
</dbReference>
<dbReference type="InterPro" id="IPR038009">
    <property type="entry name" value="GlmU_C_LbH"/>
</dbReference>
<dbReference type="InterPro" id="IPR056729">
    <property type="entry name" value="GMPPB_C"/>
</dbReference>
<dbReference type="GO" id="GO:0006048">
    <property type="term" value="P:UDP-N-acetylglucosamine biosynthetic process"/>
    <property type="evidence" value="ECO:0007669"/>
    <property type="project" value="InterPro"/>
</dbReference>
<dbReference type="CDD" id="cd03353">
    <property type="entry name" value="LbH_GlmU_C"/>
    <property type="match status" value="1"/>
</dbReference>
<feature type="region of interest" description="N-acetyltransferase" evidence="17">
    <location>
        <begin position="251"/>
        <end position="449"/>
    </location>
</feature>
<sequence>MEDTLIIILAAGMGTRMNSDKIKVLHKIAGKPMINYVLDEAYKISNKVVCVIGHQSDRVKKELSSYKKLNFVYQKDQLGTGHAVMQAKKYIEKHNGPVLILYGDTPLLRNETLESLINKHIKYSAGMTVLTSYLENPTGYGRIIKDEEGQLIDIVEEQDADLQIKRINEINTGLYCFSPNLLADALENLDNDNNQGEYYLPDVMEHIKNSNKIITESANSEEILGVNTREDLAAAAGIIRQRINNKHMENGVTLLDPESTYIEENVEIDKDVVIYPNTHIKSGTVIKKDVIIESNCFIEKSSISNHVKVKHGSVILESSIDKNTNIGPYAYLRPQTKIGSDCRIGNFVELKKSSVDDESKVPHLSYVGNATIGKKCNIGAGTIFANYDGVNKHETVLGDNVFIGSNTTLVAPVKLEDRAKTGAGSVVTRNVESDSIVLGVPARLYKKDS</sequence>
<dbReference type="HAMAP" id="MF_01631">
    <property type="entry name" value="GlmU"/>
    <property type="match status" value="1"/>
</dbReference>
<feature type="binding site" evidence="17">
    <location>
        <position position="104"/>
    </location>
    <ligand>
        <name>Mg(2+)</name>
        <dbReference type="ChEBI" id="CHEBI:18420"/>
    </ligand>
</feature>
<evidence type="ECO:0000256" key="10">
    <source>
        <dbReference type="ARBA" id="ARBA00022984"/>
    </source>
</evidence>
<dbReference type="Pfam" id="PF00483">
    <property type="entry name" value="NTP_transferase"/>
    <property type="match status" value="1"/>
</dbReference>
<dbReference type="Gene3D" id="2.160.10.10">
    <property type="entry name" value="Hexapeptide repeat proteins"/>
    <property type="match status" value="1"/>
</dbReference>
<comment type="function">
    <text evidence="16 17">Catalyzes the last two sequential reactions in the de novo biosynthetic pathway for UDP-N-acetylglucosamine (UDP-GlcNAc). The C-terminal domain catalyzes the transfer of acetyl group from acetyl coenzyme A to glucosamine-1-phosphate (GlcN-1-P) to produce N-acetylglucosamine-1-phosphate (GlcNAc-1-P), which is converted into UDP-GlcNAc by the transfer of uridine 5-monophosphate (from uridine 5-triphosphate), a reaction catalyzed by the N-terminal domain.</text>
</comment>
<dbReference type="GO" id="GO:0000902">
    <property type="term" value="P:cell morphogenesis"/>
    <property type="evidence" value="ECO:0007669"/>
    <property type="project" value="UniProtKB-UniRule"/>
</dbReference>
<dbReference type="CDD" id="cd02540">
    <property type="entry name" value="GT2_GlmU_N_bac"/>
    <property type="match status" value="1"/>
</dbReference>
<feature type="active site" description="Proton acceptor" evidence="17">
    <location>
        <position position="363"/>
    </location>
</feature>
<dbReference type="PANTHER" id="PTHR43584">
    <property type="entry name" value="NUCLEOTIDYL TRANSFERASE"/>
    <property type="match status" value="1"/>
</dbReference>
<keyword evidence="3 17" id="KW-0963">Cytoplasm</keyword>
<dbReference type="GO" id="GO:0019134">
    <property type="term" value="F:glucosamine-1-phosphate N-acetyltransferase activity"/>
    <property type="evidence" value="ECO:0007669"/>
    <property type="project" value="UniProtKB-UniRule"/>
</dbReference>
<dbReference type="Pfam" id="PF25087">
    <property type="entry name" value="GMPPB_C"/>
    <property type="match status" value="1"/>
</dbReference>
<feature type="region of interest" description="Pyrophosphorylase" evidence="17">
    <location>
        <begin position="1"/>
        <end position="229"/>
    </location>
</feature>
<dbReference type="GO" id="GO:0008360">
    <property type="term" value="P:regulation of cell shape"/>
    <property type="evidence" value="ECO:0007669"/>
    <property type="project" value="UniProtKB-KW"/>
</dbReference>
<comment type="caution">
    <text evidence="20">The sequence shown here is derived from an EMBL/GenBank/DDBJ whole genome shotgun (WGS) entry which is preliminary data.</text>
</comment>
<comment type="similarity">
    <text evidence="17">In the C-terminal section; belongs to the transferase hexapeptide repeat family.</text>
</comment>
<dbReference type="InterPro" id="IPR050065">
    <property type="entry name" value="GlmU-like"/>
</dbReference>
<dbReference type="AlphaFoldDB" id="A0A931ARP2"/>
<keyword evidence="11 17" id="KW-0511">Multifunctional enzyme</keyword>
<feature type="binding site" evidence="17">
    <location>
        <position position="351"/>
    </location>
    <ligand>
        <name>UDP-N-acetyl-alpha-D-glucosamine</name>
        <dbReference type="ChEBI" id="CHEBI:57705"/>
    </ligand>
</feature>
<evidence type="ECO:0000256" key="7">
    <source>
        <dbReference type="ARBA" id="ARBA00022737"/>
    </source>
</evidence>
<evidence type="ECO:0000256" key="5">
    <source>
        <dbReference type="ARBA" id="ARBA00022695"/>
    </source>
</evidence>